<comment type="similarity">
    <text evidence="1">Belongs to the type-B carboxylesterase/lipase family.</text>
</comment>
<evidence type="ECO:0000313" key="3">
    <source>
        <dbReference type="Ensembl" id="ENSVURP00010023567.1"/>
    </source>
</evidence>
<dbReference type="SUPFAM" id="SSF53474">
    <property type="entry name" value="alpha/beta-Hydrolases"/>
    <property type="match status" value="1"/>
</dbReference>
<dbReference type="Proteomes" id="UP000314987">
    <property type="component" value="Unassembled WGS sequence"/>
</dbReference>
<dbReference type="Gene3D" id="3.40.50.1820">
    <property type="entry name" value="alpha/beta hydrolase"/>
    <property type="match status" value="1"/>
</dbReference>
<feature type="domain" description="Carboxylesterase type B" evidence="2">
    <location>
        <begin position="75"/>
        <end position="308"/>
    </location>
</feature>
<evidence type="ECO:0000256" key="1">
    <source>
        <dbReference type="ARBA" id="ARBA00005964"/>
    </source>
</evidence>
<reference evidence="3" key="2">
    <citation type="submission" date="2025-08" db="UniProtKB">
        <authorList>
            <consortium name="Ensembl"/>
        </authorList>
    </citation>
    <scope>IDENTIFICATION</scope>
</reference>
<protein>
    <recommendedName>
        <fullName evidence="2">Carboxylesterase type B domain-containing protein</fullName>
    </recommendedName>
</protein>
<dbReference type="AlphaFoldDB" id="A0A4X2LRS4"/>
<reference evidence="3" key="3">
    <citation type="submission" date="2025-09" db="UniProtKB">
        <authorList>
            <consortium name="Ensembl"/>
        </authorList>
    </citation>
    <scope>IDENTIFICATION</scope>
</reference>
<dbReference type="GeneTree" id="ENSGT00940000154623"/>
<dbReference type="Pfam" id="PF00135">
    <property type="entry name" value="COesterase"/>
    <property type="match status" value="1"/>
</dbReference>
<reference evidence="4" key="1">
    <citation type="submission" date="2018-12" db="EMBL/GenBank/DDBJ databases">
        <authorList>
            <person name="Yazar S."/>
        </authorList>
    </citation>
    <scope>NUCLEOTIDE SEQUENCE [LARGE SCALE GENOMIC DNA]</scope>
</reference>
<name>A0A4X2LRS4_VOMUR</name>
<dbReference type="PANTHER" id="PTHR11559">
    <property type="entry name" value="CARBOXYLESTERASE"/>
    <property type="match status" value="1"/>
</dbReference>
<dbReference type="InterPro" id="IPR002018">
    <property type="entry name" value="CarbesteraseB"/>
</dbReference>
<proteinExistence type="inferred from homology"/>
<evidence type="ECO:0000313" key="4">
    <source>
        <dbReference type="Proteomes" id="UP000314987"/>
    </source>
</evidence>
<accession>A0A4X2LRS4</accession>
<sequence length="344" mass="39242">YIEELSWLSEGRRELSGETFCAIMESSVAIFLYLKTLNFERNHDLQVLAYLCSCDKDSVALVWCLLGKTEDEILIVDGEFLPQSHLDLLSDPNFKAVASIITVNNHKYGYGHSSKLLFKMVGSFHNSTNNALVFQFSHIFSNIYHFPFLELVADEYFGVTEYTLELRDQLLDIMGNVFFVISGPKTSQYHIASGSPTYMYEFQHRSSFWGNMKPENVKADHGDDIFPVLGAPFLKGDGPMLSRKGASEEEKQLSRTMMKYWANFARNGDPNGEDLLKWPAYDQNKQHLEFDINITIGKELKDKKLEFWSKTQSQKMISSAVLHSSFHSLASNSLLLTLLTFMIS</sequence>
<dbReference type="InterPro" id="IPR029058">
    <property type="entry name" value="AB_hydrolase_fold"/>
</dbReference>
<keyword evidence="4" id="KW-1185">Reference proteome</keyword>
<dbReference type="Ensembl" id="ENSVURT00010026824.1">
    <property type="protein sequence ID" value="ENSVURP00010023567.1"/>
    <property type="gene ID" value="ENSVURG00010017976.1"/>
</dbReference>
<gene>
    <name evidence="3" type="primary">LOC114048527</name>
</gene>
<evidence type="ECO:0000259" key="2">
    <source>
        <dbReference type="Pfam" id="PF00135"/>
    </source>
</evidence>
<organism evidence="3 4">
    <name type="scientific">Vombatus ursinus</name>
    <name type="common">Common wombat</name>
    <dbReference type="NCBI Taxonomy" id="29139"/>
    <lineage>
        <taxon>Eukaryota</taxon>
        <taxon>Metazoa</taxon>
        <taxon>Chordata</taxon>
        <taxon>Craniata</taxon>
        <taxon>Vertebrata</taxon>
        <taxon>Euteleostomi</taxon>
        <taxon>Mammalia</taxon>
        <taxon>Metatheria</taxon>
        <taxon>Diprotodontia</taxon>
        <taxon>Vombatidae</taxon>
        <taxon>Vombatus</taxon>
    </lineage>
</organism>
<dbReference type="InterPro" id="IPR050309">
    <property type="entry name" value="Type-B_Carboxylest/Lipase"/>
</dbReference>